<dbReference type="EMBL" id="CAJNOG010000055">
    <property type="protein sequence ID" value="CAF0857009.1"/>
    <property type="molecule type" value="Genomic_DNA"/>
</dbReference>
<accession>A0A813SI22</accession>
<gene>
    <name evidence="1" type="ORF">IZO911_LOCUS6606</name>
    <name evidence="2" type="ORF">JYZ213_LOCUS8219</name>
    <name evidence="3" type="ORF">KXQ929_LOCUS18478</name>
    <name evidence="4" type="ORF">OXD698_LOCUS22714</name>
</gene>
<dbReference type="AlphaFoldDB" id="A0A813SI22"/>
<dbReference type="Proteomes" id="UP000663844">
    <property type="component" value="Unassembled WGS sequence"/>
</dbReference>
<proteinExistence type="predicted"/>
<comment type="caution">
    <text evidence="1">The sequence shown here is derived from an EMBL/GenBank/DDBJ whole genome shotgun (WGS) entry which is preliminary data.</text>
</comment>
<organism evidence="1 5">
    <name type="scientific">Adineta steineri</name>
    <dbReference type="NCBI Taxonomy" id="433720"/>
    <lineage>
        <taxon>Eukaryota</taxon>
        <taxon>Metazoa</taxon>
        <taxon>Spiralia</taxon>
        <taxon>Gnathifera</taxon>
        <taxon>Rotifera</taxon>
        <taxon>Eurotatoria</taxon>
        <taxon>Bdelloidea</taxon>
        <taxon>Adinetida</taxon>
        <taxon>Adinetidae</taxon>
        <taxon>Adineta</taxon>
    </lineage>
</organism>
<evidence type="ECO:0000313" key="4">
    <source>
        <dbReference type="EMBL" id="CAF3877623.1"/>
    </source>
</evidence>
<evidence type="ECO:0000313" key="1">
    <source>
        <dbReference type="EMBL" id="CAF0794857.1"/>
    </source>
</evidence>
<evidence type="ECO:0000313" key="5">
    <source>
        <dbReference type="Proteomes" id="UP000663860"/>
    </source>
</evidence>
<reference evidence="1" key="1">
    <citation type="submission" date="2021-02" db="EMBL/GenBank/DDBJ databases">
        <authorList>
            <person name="Nowell W R."/>
        </authorList>
    </citation>
    <scope>NUCLEOTIDE SEQUENCE</scope>
</reference>
<evidence type="ECO:0000313" key="3">
    <source>
        <dbReference type="EMBL" id="CAF3824847.1"/>
    </source>
</evidence>
<sequence>MTVCTPVVVNILPATTITALQNQNKDLGYSHATELEIKNDTTQAIQIKVSHVDSHDWDGLSRPDFQFQDVTIEAGASKKALQNIKARRSTAVSTMTVYQDDKEQFAIRINQWDAMADEMEKKDVDFDNNYVLHLTGGKRMLTISIAIKQDS</sequence>
<dbReference type="Proteomes" id="UP000663860">
    <property type="component" value="Unassembled WGS sequence"/>
</dbReference>
<evidence type="ECO:0000313" key="2">
    <source>
        <dbReference type="EMBL" id="CAF0857009.1"/>
    </source>
</evidence>
<dbReference type="EMBL" id="CAJOBB010001207">
    <property type="protein sequence ID" value="CAF3824847.1"/>
    <property type="molecule type" value="Genomic_DNA"/>
</dbReference>
<protein>
    <submittedName>
        <fullName evidence="1">Uncharacterized protein</fullName>
    </submittedName>
</protein>
<dbReference type="Proteomes" id="UP000663845">
    <property type="component" value="Unassembled WGS sequence"/>
</dbReference>
<dbReference type="EMBL" id="CAJNOE010000041">
    <property type="protein sequence ID" value="CAF0794857.1"/>
    <property type="molecule type" value="Genomic_DNA"/>
</dbReference>
<dbReference type="Proteomes" id="UP000663868">
    <property type="component" value="Unassembled WGS sequence"/>
</dbReference>
<dbReference type="EMBL" id="CAJOAZ010001959">
    <property type="protein sequence ID" value="CAF3877623.1"/>
    <property type="molecule type" value="Genomic_DNA"/>
</dbReference>
<name>A0A813SI22_9BILA</name>